<protein>
    <submittedName>
        <fullName evidence="3">Uncharacterized protein</fullName>
    </submittedName>
</protein>
<dbReference type="PANTHER" id="PTHR31175">
    <property type="entry name" value="AUXIN-RESPONSIVE FAMILY PROTEIN"/>
    <property type="match status" value="1"/>
</dbReference>
<keyword evidence="4" id="KW-1185">Reference proteome</keyword>
<evidence type="ECO:0000256" key="2">
    <source>
        <dbReference type="SAM" id="MobiDB-lite"/>
    </source>
</evidence>
<dbReference type="Pfam" id="PF02519">
    <property type="entry name" value="Auxin_inducible"/>
    <property type="match status" value="1"/>
</dbReference>
<organism evidence="3 4">
    <name type="scientific">Lithospermum erythrorhizon</name>
    <name type="common">Purple gromwell</name>
    <name type="synonym">Lithospermum officinale var. erythrorhizon</name>
    <dbReference type="NCBI Taxonomy" id="34254"/>
    <lineage>
        <taxon>Eukaryota</taxon>
        <taxon>Viridiplantae</taxon>
        <taxon>Streptophyta</taxon>
        <taxon>Embryophyta</taxon>
        <taxon>Tracheophyta</taxon>
        <taxon>Spermatophyta</taxon>
        <taxon>Magnoliopsida</taxon>
        <taxon>eudicotyledons</taxon>
        <taxon>Gunneridae</taxon>
        <taxon>Pentapetalae</taxon>
        <taxon>asterids</taxon>
        <taxon>lamiids</taxon>
        <taxon>Boraginales</taxon>
        <taxon>Boraginaceae</taxon>
        <taxon>Boraginoideae</taxon>
        <taxon>Lithospermeae</taxon>
        <taxon>Lithospermum</taxon>
    </lineage>
</organism>
<dbReference type="EMBL" id="BAABME010011681">
    <property type="protein sequence ID" value="GAA0184131.1"/>
    <property type="molecule type" value="Genomic_DNA"/>
</dbReference>
<dbReference type="PANTHER" id="PTHR31175:SF111">
    <property type="entry name" value="AUXIN-RESPONSIVE PROTEIN SAUR68-LIKE"/>
    <property type="match status" value="1"/>
</dbReference>
<evidence type="ECO:0000256" key="1">
    <source>
        <dbReference type="ARBA" id="ARBA00006974"/>
    </source>
</evidence>
<dbReference type="AlphaFoldDB" id="A0AAV3RQX9"/>
<dbReference type="InterPro" id="IPR003676">
    <property type="entry name" value="SAUR_fam"/>
</dbReference>
<accession>A0AAV3RQX9</accession>
<evidence type="ECO:0000313" key="3">
    <source>
        <dbReference type="EMBL" id="GAA0184131.1"/>
    </source>
</evidence>
<evidence type="ECO:0000313" key="4">
    <source>
        <dbReference type="Proteomes" id="UP001454036"/>
    </source>
</evidence>
<feature type="region of interest" description="Disordered" evidence="2">
    <location>
        <begin position="28"/>
        <end position="47"/>
    </location>
</feature>
<dbReference type="GO" id="GO:0009733">
    <property type="term" value="P:response to auxin"/>
    <property type="evidence" value="ECO:0007669"/>
    <property type="project" value="InterPro"/>
</dbReference>
<dbReference type="Proteomes" id="UP001454036">
    <property type="component" value="Unassembled WGS sequence"/>
</dbReference>
<comment type="caution">
    <text evidence="3">The sequence shown here is derived from an EMBL/GenBank/DDBJ whole genome shotgun (WGS) entry which is preliminary data.</text>
</comment>
<name>A0AAV3RQX9_LITER</name>
<reference evidence="3 4" key="1">
    <citation type="submission" date="2024-01" db="EMBL/GenBank/DDBJ databases">
        <title>The complete chloroplast genome sequence of Lithospermum erythrorhizon: insights into the phylogenetic relationship among Boraginaceae species and the maternal lineages of purple gromwells.</title>
        <authorList>
            <person name="Okada T."/>
            <person name="Watanabe K."/>
        </authorList>
    </citation>
    <scope>NUCLEOTIDE SEQUENCE [LARGE SCALE GENOMIC DNA]</scope>
</reference>
<proteinExistence type="inferred from homology"/>
<gene>
    <name evidence="3" type="ORF">LIER_31427</name>
</gene>
<sequence>MISTKKLIKMAKKWQKFTTHKKQITFQRENSNGDKCTTTTSSPSASKASKGHFVVYSADKHRFEIPLFWLNNETFQVLLEMAEEAFGLPNGTPIVLPVDGQVLNYIISVIKRGVAGDVHKALISTVALSQCSISSLHQEMRHGQLLVY</sequence>
<comment type="similarity">
    <text evidence="1">Belongs to the ARG7 family.</text>
</comment>
<feature type="compositionally biased region" description="Low complexity" evidence="2">
    <location>
        <begin position="37"/>
        <end position="47"/>
    </location>
</feature>